<dbReference type="RefSeq" id="WP_169095466.1">
    <property type="nucleotide sequence ID" value="NZ_JABBVZ010000001.1"/>
</dbReference>
<evidence type="ECO:0000259" key="1">
    <source>
        <dbReference type="Pfam" id="PF01464"/>
    </source>
</evidence>
<organism evidence="2 3">
    <name type="scientific">Sulfobacillus harzensis</name>
    <dbReference type="NCBI Taxonomy" id="2729629"/>
    <lineage>
        <taxon>Bacteria</taxon>
        <taxon>Bacillati</taxon>
        <taxon>Bacillota</taxon>
        <taxon>Clostridia</taxon>
        <taxon>Eubacteriales</taxon>
        <taxon>Clostridiales Family XVII. Incertae Sedis</taxon>
        <taxon>Sulfobacillus</taxon>
    </lineage>
</organism>
<dbReference type="Gene3D" id="1.10.530.10">
    <property type="match status" value="1"/>
</dbReference>
<dbReference type="Pfam" id="PF01464">
    <property type="entry name" value="SLT"/>
    <property type="match status" value="1"/>
</dbReference>
<feature type="domain" description="Transglycosylase SLT" evidence="1">
    <location>
        <begin position="866"/>
        <end position="960"/>
    </location>
</feature>
<dbReference type="EMBL" id="JABBVZ010000001">
    <property type="protein sequence ID" value="NMP20775.1"/>
    <property type="molecule type" value="Genomic_DNA"/>
</dbReference>
<accession>A0A7Y0L1U1</accession>
<sequence length="989" mass="101369">MEEPHPIKIKPTLVGTDLDTFNRKLGVAEAHMKRIMNYASKITIPGVSGGAGGGGVAPGVPGAGGGGTNASQTASQYAQQAMPPRARRVHRGRFGGANATMNSGQFLTNFQSVIEPILPQLDQMMMPGGGGKSAVSKAIQQHLARLSAVVQSGAPGSQAESFAIARMSQATGIAPEAVQSAVAGYRAYQQGHGGTGPLTREVSRAYFSAQQAATRASGGGGAGGVTNVVKRLATAAGAGEMAGLLGGGLTATGIGAAALGVGFVASQVKQGWSTYHTQGTAFSALSKTIGDLGESFNTLRNRVDATSVGFAESLPTITAATQALAPYVGNVGTGGLTRYMTASQGMAYSMGLNPVSTAQSFGQAAQMGILGTNSTSGQLTANQFAALIGNAVSAGSMQGRQGQVLSAMLSVSQQLAAQLGQAPNATLLAGIMTSLNKSGNAVLQGTMGAQVLSSINQGIQSPGLGPAGALATYQALNPTGALGYFQEQYLQSQGINGRNPITGQSNFSAIMQYFQKMLPGGRVTGTTKNGIWMPSEQSAAVGALMGQDLHLTQSQALNVLKAMQGRSVSQENATQALANQLGPGALNAIIKKGGIYELGAIANATGVGGKNGLNAVAHQIVHTLHGHVSRQYYTELHQYQQLGRIHPRNLADAHSIQHQRALDLAQMKTTLGHSLQTGPKLGTSLDNLNSTIAKAEKNWASIARNLTPIREQLSKLNGYLSGGLARTLGGAGHTPPTPGQIMNLFNTGGTGATMAYRVPGLPSASSGGSLGATLASFVQGNNQQTYLSALMTLMRNGGGASSGSGGGVIPAGYITGGSAPTNLRPYVSAAQAAMRQARAAHANLTPGVSAYNRQISNILGTMPNRNPHLTPALIDAVMTQQDASGNPYAYNLDSNGTMDAGLMQINSSNWAKYGLTSNPYNVTANLTAGIQMLNQLLNQSGGNIYSAAYHYAGSGPLATQEANQLMSILAKIEKNTRSNPYYAANQGMA</sequence>
<dbReference type="AlphaFoldDB" id="A0A7Y0L1U1"/>
<protein>
    <submittedName>
        <fullName evidence="2">Transglycosylase SLT domain-containing protein</fullName>
    </submittedName>
</protein>
<evidence type="ECO:0000313" key="2">
    <source>
        <dbReference type="EMBL" id="NMP20775.1"/>
    </source>
</evidence>
<dbReference type="InterPro" id="IPR023346">
    <property type="entry name" value="Lysozyme-like_dom_sf"/>
</dbReference>
<evidence type="ECO:0000313" key="3">
    <source>
        <dbReference type="Proteomes" id="UP000533476"/>
    </source>
</evidence>
<dbReference type="Proteomes" id="UP000533476">
    <property type="component" value="Unassembled WGS sequence"/>
</dbReference>
<gene>
    <name evidence="2" type="ORF">HIJ39_00165</name>
</gene>
<comment type="caution">
    <text evidence="2">The sequence shown here is derived from an EMBL/GenBank/DDBJ whole genome shotgun (WGS) entry which is preliminary data.</text>
</comment>
<dbReference type="SUPFAM" id="SSF53955">
    <property type="entry name" value="Lysozyme-like"/>
    <property type="match status" value="1"/>
</dbReference>
<dbReference type="InterPro" id="IPR008258">
    <property type="entry name" value="Transglycosylase_SLT_dom_1"/>
</dbReference>
<proteinExistence type="predicted"/>
<keyword evidence="3" id="KW-1185">Reference proteome</keyword>
<dbReference type="CDD" id="cd00254">
    <property type="entry name" value="LT-like"/>
    <property type="match status" value="1"/>
</dbReference>
<reference evidence="2 3" key="1">
    <citation type="submission" date="2020-04" db="EMBL/GenBank/DDBJ databases">
        <authorList>
            <person name="Zhang R."/>
            <person name="Schippers A."/>
        </authorList>
    </citation>
    <scope>NUCLEOTIDE SEQUENCE [LARGE SCALE GENOMIC DNA]</scope>
    <source>
        <strain evidence="2 3">DSM 109850</strain>
    </source>
</reference>
<name>A0A7Y0L1U1_9FIRM</name>